<dbReference type="Proteomes" id="UP000051521">
    <property type="component" value="Unassembled WGS sequence"/>
</dbReference>
<comment type="caution">
    <text evidence="1">The sequence shown here is derived from an EMBL/GenBank/DDBJ whole genome shotgun (WGS) entry which is preliminary data.</text>
</comment>
<proteinExistence type="predicted"/>
<protein>
    <submittedName>
        <fullName evidence="1">Uncharacterized protein</fullName>
    </submittedName>
</protein>
<keyword evidence="2" id="KW-1185">Reference proteome</keyword>
<sequence length="139" mass="15802">MDLQLGYLVFFSFYLITLKKLSMKMLHSGHAKNDATSAATTYVINLFHKACQHVNSSPFCLLLVSKFSDDILKSQPHILLFTLKVPLTHSLRTRTNTNAKASSKSLFHERIKKYKIKPVPMKIETRNIHGMKIASQPTV</sequence>
<accession>A0ABR5PYC5</accession>
<dbReference type="EMBL" id="AYZO01000008">
    <property type="protein sequence ID" value="KRN13871.1"/>
    <property type="molecule type" value="Genomic_DNA"/>
</dbReference>
<name>A0ABR5PYC5_9LACO</name>
<evidence type="ECO:0000313" key="1">
    <source>
        <dbReference type="EMBL" id="KRN13871.1"/>
    </source>
</evidence>
<organism evidence="1 2">
    <name type="scientific">Lactobacillus gigeriorum DSM 23908 = CRBIP 24.85</name>
    <dbReference type="NCBI Taxonomy" id="1423751"/>
    <lineage>
        <taxon>Bacteria</taxon>
        <taxon>Bacillati</taxon>
        <taxon>Bacillota</taxon>
        <taxon>Bacilli</taxon>
        <taxon>Lactobacillales</taxon>
        <taxon>Lactobacillaceae</taxon>
        <taxon>Lactobacillus</taxon>
    </lineage>
</organism>
<evidence type="ECO:0000313" key="2">
    <source>
        <dbReference type="Proteomes" id="UP000051521"/>
    </source>
</evidence>
<gene>
    <name evidence="1" type="ORF">FC38_GL001792</name>
</gene>
<reference evidence="1 2" key="1">
    <citation type="journal article" date="2015" name="Genome Announc.">
        <title>Expanding the biotechnology potential of lactobacilli through comparative genomics of 213 strains and associated genera.</title>
        <authorList>
            <person name="Sun Z."/>
            <person name="Harris H.M."/>
            <person name="McCann A."/>
            <person name="Guo C."/>
            <person name="Argimon S."/>
            <person name="Zhang W."/>
            <person name="Yang X."/>
            <person name="Jeffery I.B."/>
            <person name="Cooney J.C."/>
            <person name="Kagawa T.F."/>
            <person name="Liu W."/>
            <person name="Song Y."/>
            <person name="Salvetti E."/>
            <person name="Wrobel A."/>
            <person name="Rasinkangas P."/>
            <person name="Parkhill J."/>
            <person name="Rea M.C."/>
            <person name="O'Sullivan O."/>
            <person name="Ritari J."/>
            <person name="Douillard F.P."/>
            <person name="Paul Ross R."/>
            <person name="Yang R."/>
            <person name="Briner A.E."/>
            <person name="Felis G.E."/>
            <person name="de Vos W.M."/>
            <person name="Barrangou R."/>
            <person name="Klaenhammer T.R."/>
            <person name="Caufield P.W."/>
            <person name="Cui Y."/>
            <person name="Zhang H."/>
            <person name="O'Toole P.W."/>
        </authorList>
    </citation>
    <scope>NUCLEOTIDE SEQUENCE [LARGE SCALE GENOMIC DNA]</scope>
    <source>
        <strain evidence="1 2">DSM 23908</strain>
    </source>
</reference>